<dbReference type="HAMAP" id="MF_01270">
    <property type="entry name" value="AnhMurNAc_kinase"/>
    <property type="match status" value="1"/>
</dbReference>
<protein>
    <recommendedName>
        <fullName evidence="1">Anhydro-N-acetylmuramic acid kinase</fullName>
        <ecNumber evidence="1">2.7.1.170</ecNumber>
    </recommendedName>
    <alternativeName>
        <fullName evidence="1">AnhMurNAc kinase</fullName>
    </alternativeName>
</protein>
<dbReference type="GO" id="GO:0016301">
    <property type="term" value="F:kinase activity"/>
    <property type="evidence" value="ECO:0007669"/>
    <property type="project" value="UniProtKB-KW"/>
</dbReference>
<dbReference type="AlphaFoldDB" id="A0AA51RWZ8"/>
<dbReference type="InterPro" id="IPR043129">
    <property type="entry name" value="ATPase_NBD"/>
</dbReference>
<sequence length="373" mass="40802">MQDIYIGLISGTSADGIDAIVLAFEDDKTTALAANTFEYPDTVREEILHLSQPAADHAAQRIDRLGHLDNQIGQLFAAAATAICQHADIDIAQVSGIGSHGQTLRHRPQGLNRFSLQVGDPNIIALNTGRPVVADFRRMDMAAKGQGAPLVPLFHQWLMPSDKDNQVILNLGGIANITWLPKNRGAVQGFDTGPASALMDYWIQHHQEQKFDENGQWAQSGKVHEELLKHMLADPYFKMGAPKSTGREYFDAKWLQQKLKGADPVSAVDVQASLCELTAITIVEGISRLPGSCDNLLVCGGGFHNEYLMARIKHHLPKQTKIGGLSHQGIDSDFIEAATFAWLARQRIKGERLDYTSVTGADRPLLLGGIYQA</sequence>
<comment type="function">
    <text evidence="1">Catalyzes the specific phosphorylation of 1,6-anhydro-N-acetylmuramic acid (anhMurNAc) with the simultaneous cleavage of the 1,6-anhydro ring, generating MurNAc-6-P. Is required for the utilization of anhMurNAc either imported from the medium or derived from its own cell wall murein, and thus plays a role in cell wall recycling.</text>
</comment>
<gene>
    <name evidence="1" type="primary">anmK</name>
    <name evidence="2" type="ORF">Q9312_09510</name>
</gene>
<dbReference type="EMBL" id="CP133548">
    <property type="protein sequence ID" value="WMS89127.1"/>
    <property type="molecule type" value="Genomic_DNA"/>
</dbReference>
<keyword evidence="1" id="KW-0119">Carbohydrate metabolism</keyword>
<keyword evidence="3" id="KW-1185">Reference proteome</keyword>
<dbReference type="InterPro" id="IPR005338">
    <property type="entry name" value="Anhydro_N_Ac-Mur_kinase"/>
</dbReference>
<evidence type="ECO:0000256" key="1">
    <source>
        <dbReference type="HAMAP-Rule" id="MF_01270"/>
    </source>
</evidence>
<evidence type="ECO:0000313" key="3">
    <source>
        <dbReference type="Proteomes" id="UP001239782"/>
    </source>
</evidence>
<keyword evidence="1 2" id="KW-0418">Kinase</keyword>
<dbReference type="EC" id="2.7.1.170" evidence="1"/>
<dbReference type="SUPFAM" id="SSF53067">
    <property type="entry name" value="Actin-like ATPase domain"/>
    <property type="match status" value="1"/>
</dbReference>
<keyword evidence="1" id="KW-0547">Nucleotide-binding</keyword>
<dbReference type="Proteomes" id="UP001239782">
    <property type="component" value="Chromosome"/>
</dbReference>
<comment type="pathway">
    <text evidence="1">Cell wall biogenesis; peptidoglycan recycling.</text>
</comment>
<accession>A0AA51RWZ8</accession>
<comment type="catalytic activity">
    <reaction evidence="1">
        <text>1,6-anhydro-N-acetyl-beta-muramate + ATP + H2O = N-acetyl-D-muramate 6-phosphate + ADP + H(+)</text>
        <dbReference type="Rhea" id="RHEA:24952"/>
        <dbReference type="ChEBI" id="CHEBI:15377"/>
        <dbReference type="ChEBI" id="CHEBI:15378"/>
        <dbReference type="ChEBI" id="CHEBI:30616"/>
        <dbReference type="ChEBI" id="CHEBI:58690"/>
        <dbReference type="ChEBI" id="CHEBI:58722"/>
        <dbReference type="ChEBI" id="CHEBI:456216"/>
        <dbReference type="EC" id="2.7.1.170"/>
    </reaction>
</comment>
<dbReference type="GO" id="GO:0097175">
    <property type="term" value="P:1,6-anhydro-N-acetyl-beta-muramic acid catabolic process"/>
    <property type="evidence" value="ECO:0007669"/>
    <property type="project" value="UniProtKB-UniRule"/>
</dbReference>
<dbReference type="GO" id="GO:0016773">
    <property type="term" value="F:phosphotransferase activity, alcohol group as acceptor"/>
    <property type="evidence" value="ECO:0007669"/>
    <property type="project" value="UniProtKB-UniRule"/>
</dbReference>
<reference evidence="2 3" key="1">
    <citation type="submission" date="2023-08" db="EMBL/GenBank/DDBJ databases">
        <title>Pleionea litopenaei sp. nov., isolated from stomach of juvenile Litopenaeus vannamei.</title>
        <authorList>
            <person name="Rho A.M."/>
            <person name="Hwang C.Y."/>
        </authorList>
    </citation>
    <scope>NUCLEOTIDE SEQUENCE [LARGE SCALE GENOMIC DNA]</scope>
    <source>
        <strain evidence="2 3">HL-JVS1</strain>
    </source>
</reference>
<evidence type="ECO:0000313" key="2">
    <source>
        <dbReference type="EMBL" id="WMS89127.1"/>
    </source>
</evidence>
<dbReference type="GO" id="GO:0006040">
    <property type="term" value="P:amino sugar metabolic process"/>
    <property type="evidence" value="ECO:0007669"/>
    <property type="project" value="InterPro"/>
</dbReference>
<comment type="pathway">
    <text evidence="1">Amino-sugar metabolism; 1,6-anhydro-N-acetylmuramate degradation.</text>
</comment>
<dbReference type="GO" id="GO:0005524">
    <property type="term" value="F:ATP binding"/>
    <property type="evidence" value="ECO:0007669"/>
    <property type="project" value="UniProtKB-UniRule"/>
</dbReference>
<organism evidence="2 3">
    <name type="scientific">Pleionea litopenaei</name>
    <dbReference type="NCBI Taxonomy" id="3070815"/>
    <lineage>
        <taxon>Bacteria</taxon>
        <taxon>Pseudomonadati</taxon>
        <taxon>Pseudomonadota</taxon>
        <taxon>Gammaproteobacteria</taxon>
        <taxon>Oceanospirillales</taxon>
        <taxon>Pleioneaceae</taxon>
        <taxon>Pleionea</taxon>
    </lineage>
</organism>
<comment type="similarity">
    <text evidence="1">Belongs to the anhydro-N-acetylmuramic acid kinase family.</text>
</comment>
<dbReference type="GO" id="GO:0009254">
    <property type="term" value="P:peptidoglycan turnover"/>
    <property type="evidence" value="ECO:0007669"/>
    <property type="project" value="UniProtKB-UniRule"/>
</dbReference>
<dbReference type="Pfam" id="PF03702">
    <property type="entry name" value="AnmK"/>
    <property type="match status" value="1"/>
</dbReference>
<dbReference type="Gene3D" id="3.30.420.40">
    <property type="match status" value="2"/>
</dbReference>
<dbReference type="PANTHER" id="PTHR30605">
    <property type="entry name" value="ANHYDRO-N-ACETYLMURAMIC ACID KINASE"/>
    <property type="match status" value="1"/>
</dbReference>
<feature type="binding site" evidence="1">
    <location>
        <begin position="11"/>
        <end position="18"/>
    </location>
    <ligand>
        <name>ATP</name>
        <dbReference type="ChEBI" id="CHEBI:30616"/>
    </ligand>
</feature>
<name>A0AA51RWZ8_9GAMM</name>
<proteinExistence type="inferred from homology"/>
<dbReference type="CDD" id="cd24050">
    <property type="entry name" value="ASKHA_NBD_ANMK"/>
    <property type="match status" value="1"/>
</dbReference>
<keyword evidence="1" id="KW-0067">ATP-binding</keyword>
<keyword evidence="1 2" id="KW-0808">Transferase</keyword>
<dbReference type="KEGG" id="plei:Q9312_09510"/>
<dbReference type="NCBIfam" id="NF007139">
    <property type="entry name" value="PRK09585.1-3"/>
    <property type="match status" value="1"/>
</dbReference>
<dbReference type="PANTHER" id="PTHR30605:SF0">
    <property type="entry name" value="ANHYDRO-N-ACETYLMURAMIC ACID KINASE"/>
    <property type="match status" value="1"/>
</dbReference>
<dbReference type="RefSeq" id="WP_309204377.1">
    <property type="nucleotide sequence ID" value="NZ_CP133548.1"/>
</dbReference>